<keyword evidence="2" id="KW-1185">Reference proteome</keyword>
<accession>E1QSL1</accession>
<reference evidence="1 2" key="1">
    <citation type="journal article" date="2010" name="Stand. Genomic Sci.">
        <title>Complete genome sequence of Vulcanisaeta distributa type strain (IC-017).</title>
        <authorList>
            <person name="Mavromatis K."/>
            <person name="Sikorski J."/>
            <person name="Pabst E."/>
            <person name="Teshima H."/>
            <person name="Lapidus A."/>
            <person name="Lucas S."/>
            <person name="Nolan M."/>
            <person name="Glavina Del Rio T."/>
            <person name="Cheng J.F."/>
            <person name="Bruce D."/>
            <person name="Goodwin L."/>
            <person name="Pitluck S."/>
            <person name="Liolios K."/>
            <person name="Ivanova N."/>
            <person name="Mikhailova N."/>
            <person name="Pati A."/>
            <person name="Chen A."/>
            <person name="Palaniappan K."/>
            <person name="Land M."/>
            <person name="Hauser L."/>
            <person name="Chang Y.J."/>
            <person name="Jeffries C.D."/>
            <person name="Rohde M."/>
            <person name="Spring S."/>
            <person name="Goker M."/>
            <person name="Wirth R."/>
            <person name="Woyke T."/>
            <person name="Bristow J."/>
            <person name="Eisen J.A."/>
            <person name="Markowitz V."/>
            <person name="Hugenholtz P."/>
            <person name="Klenk H.P."/>
            <person name="Kyrpides N.C."/>
        </authorList>
    </citation>
    <scope>NUCLEOTIDE SEQUENCE [LARGE SCALE GENOMIC DNA]</scope>
    <source>
        <strain evidence="2">DSM 14429 / JCM 11212 / NBRC 100878 / IC-017</strain>
    </source>
</reference>
<sequence>MVTIKDIEQVLTMVRSKGLKVIIRLRKSRNMIALEKEIRALSPEGNYVAWASAFPAPPHQIIDAYGIASIEIYCRNELIKQLSDWRELVKELQLLNECR</sequence>
<evidence type="ECO:0000313" key="2">
    <source>
        <dbReference type="Proteomes" id="UP000006681"/>
    </source>
</evidence>
<dbReference type="KEGG" id="vdi:Vdis_1418"/>
<name>E1QSL1_VULDI</name>
<gene>
    <name evidence="1" type="ordered locus">Vdis_1418</name>
</gene>
<organism evidence="1 2">
    <name type="scientific">Vulcanisaeta distributa (strain DSM 14429 / JCM 11212 / NBRC 100878 / IC-017)</name>
    <dbReference type="NCBI Taxonomy" id="572478"/>
    <lineage>
        <taxon>Archaea</taxon>
        <taxon>Thermoproteota</taxon>
        <taxon>Thermoprotei</taxon>
        <taxon>Thermoproteales</taxon>
        <taxon>Thermoproteaceae</taxon>
        <taxon>Vulcanisaeta</taxon>
    </lineage>
</organism>
<dbReference type="EMBL" id="CP002100">
    <property type="protein sequence ID" value="ADN50804.1"/>
    <property type="molecule type" value="Genomic_DNA"/>
</dbReference>
<evidence type="ECO:0000313" key="1">
    <source>
        <dbReference type="EMBL" id="ADN50804.1"/>
    </source>
</evidence>
<dbReference type="Proteomes" id="UP000006681">
    <property type="component" value="Chromosome"/>
</dbReference>
<dbReference type="HOGENOM" id="CLU_183470_0_0_2"/>
<dbReference type="AlphaFoldDB" id="E1QSL1"/>
<dbReference type="eggNOG" id="arCOG06065">
    <property type="taxonomic scope" value="Archaea"/>
</dbReference>
<dbReference type="STRING" id="572478.Vdis_1418"/>
<dbReference type="RefSeq" id="WP_013336529.1">
    <property type="nucleotide sequence ID" value="NC_014537.1"/>
</dbReference>
<reference evidence="2" key="2">
    <citation type="journal article" date="2010" name="Stand. Genomic Sci.">
        <title>Complete genome sequence of Vulcanisaeta distributa type strain (IC-017T).</title>
        <authorList>
            <person name="Mavromatis K."/>
            <person name="Sikorski J."/>
            <person name="Pabst E."/>
            <person name="Teshima H."/>
            <person name="Lapidus A."/>
            <person name="Lucas S."/>
            <person name="Nolan M."/>
            <person name="Glavina Del Rio T."/>
            <person name="Cheng J."/>
            <person name="Bruce D."/>
            <person name="Goodwin L."/>
            <person name="Pitluck S."/>
            <person name="Liolios K."/>
            <person name="Ivanova N."/>
            <person name="Mikhailova N."/>
            <person name="Pati A."/>
            <person name="Chen A."/>
            <person name="Palaniappan K."/>
            <person name="Land M."/>
            <person name="Hauser L."/>
            <person name="Chang Y."/>
            <person name="Jeffries C."/>
            <person name="Rohde M."/>
            <person name="Spring S."/>
            <person name="Goker M."/>
            <person name="Wirth R."/>
            <person name="Woyke T."/>
            <person name="Bristow J."/>
            <person name="Eisen J."/>
            <person name="Markowitz V."/>
            <person name="Hugenholtz P."/>
            <person name="Klenk H."/>
            <person name="Kyrpides N."/>
        </authorList>
    </citation>
    <scope>NUCLEOTIDE SEQUENCE [LARGE SCALE GENOMIC DNA]</scope>
    <source>
        <strain evidence="2">DSM 14429 / JCM 11212 / NBRC 100878 / IC-017</strain>
    </source>
</reference>
<dbReference type="GeneID" id="9752352"/>
<protein>
    <submittedName>
        <fullName evidence="1">Uncharacterized protein</fullName>
    </submittedName>
</protein>
<dbReference type="OrthoDB" id="24469at2157"/>
<proteinExistence type="predicted"/>